<dbReference type="AlphaFoldDB" id="A0A841CUV4"/>
<sequence length="72" mass="8254">MAEWLDMINTTSRSGLALPWRTGGTDSYAYLRKINGKWFVVQYSRSTGELLTAFMPNAKQLNAMLRILGKRR</sequence>
<reference evidence="1 2" key="1">
    <citation type="submission" date="2020-08" db="EMBL/GenBank/DDBJ databases">
        <title>Genomic Encyclopedia of Type Strains, Phase III (KMG-III): the genomes of soil and plant-associated and newly described type strains.</title>
        <authorList>
            <person name="Whitman W."/>
        </authorList>
    </citation>
    <scope>NUCLEOTIDE SEQUENCE [LARGE SCALE GENOMIC DNA]</scope>
    <source>
        <strain evidence="1 2">CECT 3303</strain>
    </source>
</reference>
<protein>
    <submittedName>
        <fullName evidence="1">Uncharacterized protein</fullName>
    </submittedName>
</protein>
<comment type="caution">
    <text evidence="1">The sequence shown here is derived from an EMBL/GenBank/DDBJ whole genome shotgun (WGS) entry which is preliminary data.</text>
</comment>
<name>A0A841CUV4_PLAVE</name>
<dbReference type="RefSeq" id="WP_184938648.1">
    <property type="nucleotide sequence ID" value="NZ_BAAAWZ010000001.1"/>
</dbReference>
<gene>
    <name evidence="1" type="ORF">FHS22_000898</name>
</gene>
<proteinExistence type="predicted"/>
<dbReference type="EMBL" id="JACHJJ010000002">
    <property type="protein sequence ID" value="MBB5961641.1"/>
    <property type="molecule type" value="Genomic_DNA"/>
</dbReference>
<accession>A0A841CUV4</accession>
<dbReference type="Proteomes" id="UP000562352">
    <property type="component" value="Unassembled WGS sequence"/>
</dbReference>
<evidence type="ECO:0000313" key="2">
    <source>
        <dbReference type="Proteomes" id="UP000562352"/>
    </source>
</evidence>
<evidence type="ECO:0000313" key="1">
    <source>
        <dbReference type="EMBL" id="MBB5961641.1"/>
    </source>
</evidence>
<keyword evidence="2" id="KW-1185">Reference proteome</keyword>
<organism evidence="1 2">
    <name type="scientific">Planomonospora venezuelensis</name>
    <dbReference type="NCBI Taxonomy" id="1999"/>
    <lineage>
        <taxon>Bacteria</taxon>
        <taxon>Bacillati</taxon>
        <taxon>Actinomycetota</taxon>
        <taxon>Actinomycetes</taxon>
        <taxon>Streptosporangiales</taxon>
        <taxon>Streptosporangiaceae</taxon>
        <taxon>Planomonospora</taxon>
    </lineage>
</organism>